<dbReference type="Pfam" id="PF02668">
    <property type="entry name" value="TauD"/>
    <property type="match status" value="1"/>
</dbReference>
<evidence type="ECO:0000256" key="1">
    <source>
        <dbReference type="ARBA" id="ARBA00023002"/>
    </source>
</evidence>
<dbReference type="SUPFAM" id="SSF51197">
    <property type="entry name" value="Clavaminate synthase-like"/>
    <property type="match status" value="1"/>
</dbReference>
<gene>
    <name evidence="4" type="ORF">QBC33DRAFT_601240</name>
</gene>
<feature type="compositionally biased region" description="Pro residues" evidence="2">
    <location>
        <begin position="295"/>
        <end position="314"/>
    </location>
</feature>
<evidence type="ECO:0000313" key="4">
    <source>
        <dbReference type="EMBL" id="KAK1770727.1"/>
    </source>
</evidence>
<dbReference type="InterPro" id="IPR003819">
    <property type="entry name" value="TauD/TfdA-like"/>
</dbReference>
<evidence type="ECO:0000259" key="3">
    <source>
        <dbReference type="Pfam" id="PF02668"/>
    </source>
</evidence>
<dbReference type="Proteomes" id="UP001244011">
    <property type="component" value="Unassembled WGS sequence"/>
</dbReference>
<reference evidence="4" key="1">
    <citation type="submission" date="2023-06" db="EMBL/GenBank/DDBJ databases">
        <title>Genome-scale phylogeny and comparative genomics of the fungal order Sordariales.</title>
        <authorList>
            <consortium name="Lawrence Berkeley National Laboratory"/>
            <person name="Hensen N."/>
            <person name="Bonometti L."/>
            <person name="Westerberg I."/>
            <person name="Brannstrom I.O."/>
            <person name="Guillou S."/>
            <person name="Cros-Aarteil S."/>
            <person name="Calhoun S."/>
            <person name="Haridas S."/>
            <person name="Kuo A."/>
            <person name="Mondo S."/>
            <person name="Pangilinan J."/>
            <person name="Riley R."/>
            <person name="Labutti K."/>
            <person name="Andreopoulos B."/>
            <person name="Lipzen A."/>
            <person name="Chen C."/>
            <person name="Yanf M."/>
            <person name="Daum C."/>
            <person name="Ng V."/>
            <person name="Clum A."/>
            <person name="Steindorff A."/>
            <person name="Ohm R."/>
            <person name="Martin F."/>
            <person name="Silar P."/>
            <person name="Natvig D."/>
            <person name="Lalanne C."/>
            <person name="Gautier V."/>
            <person name="Ament-Velasquez S.L."/>
            <person name="Kruys A."/>
            <person name="Hutchinson M.I."/>
            <person name="Powell A.J."/>
            <person name="Barry K."/>
            <person name="Miller A.N."/>
            <person name="Grigoriev I.V."/>
            <person name="Debuchy R."/>
            <person name="Gladieux P."/>
            <person name="Thoren M.H."/>
            <person name="Johannesson H."/>
        </authorList>
    </citation>
    <scope>NUCLEOTIDE SEQUENCE</scope>
    <source>
        <strain evidence="4">8032-3</strain>
    </source>
</reference>
<dbReference type="AlphaFoldDB" id="A0AAJ0FK67"/>
<evidence type="ECO:0000313" key="5">
    <source>
        <dbReference type="Proteomes" id="UP001244011"/>
    </source>
</evidence>
<dbReference type="Gene3D" id="3.60.130.10">
    <property type="entry name" value="Clavaminate synthase-like"/>
    <property type="match status" value="1"/>
</dbReference>
<accession>A0AAJ0FK67</accession>
<keyword evidence="5" id="KW-1185">Reference proteome</keyword>
<dbReference type="GeneID" id="85315285"/>
<comment type="caution">
    <text evidence="4">The sequence shown here is derived from an EMBL/GenBank/DDBJ whole genome shotgun (WGS) entry which is preliminary data.</text>
</comment>
<dbReference type="InterPro" id="IPR050411">
    <property type="entry name" value="AlphaKG_dependent_hydroxylases"/>
</dbReference>
<dbReference type="PANTHER" id="PTHR10696">
    <property type="entry name" value="GAMMA-BUTYROBETAINE HYDROXYLASE-RELATED"/>
    <property type="match status" value="1"/>
</dbReference>
<name>A0AAJ0FK67_9PEZI</name>
<feature type="compositionally biased region" description="Low complexity" evidence="2">
    <location>
        <begin position="282"/>
        <end position="291"/>
    </location>
</feature>
<feature type="domain" description="TauD/TfdA-like" evidence="3">
    <location>
        <begin position="99"/>
        <end position="389"/>
    </location>
</feature>
<feature type="region of interest" description="Disordered" evidence="2">
    <location>
        <begin position="269"/>
        <end position="323"/>
    </location>
</feature>
<feature type="region of interest" description="Disordered" evidence="2">
    <location>
        <begin position="1"/>
        <end position="36"/>
    </location>
</feature>
<evidence type="ECO:0000256" key="2">
    <source>
        <dbReference type="SAM" id="MobiDB-lite"/>
    </source>
</evidence>
<dbReference type="GO" id="GO:0016491">
    <property type="term" value="F:oxidoreductase activity"/>
    <property type="evidence" value="ECO:0007669"/>
    <property type="project" value="UniProtKB-KW"/>
</dbReference>
<organism evidence="4 5">
    <name type="scientific">Phialemonium atrogriseum</name>
    <dbReference type="NCBI Taxonomy" id="1093897"/>
    <lineage>
        <taxon>Eukaryota</taxon>
        <taxon>Fungi</taxon>
        <taxon>Dikarya</taxon>
        <taxon>Ascomycota</taxon>
        <taxon>Pezizomycotina</taxon>
        <taxon>Sordariomycetes</taxon>
        <taxon>Sordariomycetidae</taxon>
        <taxon>Cephalothecales</taxon>
        <taxon>Cephalothecaceae</taxon>
        <taxon>Phialemonium</taxon>
    </lineage>
</organism>
<dbReference type="InterPro" id="IPR042098">
    <property type="entry name" value="TauD-like_sf"/>
</dbReference>
<keyword evidence="1" id="KW-0560">Oxidoreductase</keyword>
<dbReference type="PANTHER" id="PTHR10696:SF54">
    <property type="entry name" value="FAMILY OXIDOREDUCTASE, PUTATIVE (AFU_ORTHOLOGUE AFUA_4G13850)-RELATED"/>
    <property type="match status" value="1"/>
</dbReference>
<dbReference type="EMBL" id="MU839000">
    <property type="protein sequence ID" value="KAK1770727.1"/>
    <property type="molecule type" value="Genomic_DNA"/>
</dbReference>
<protein>
    <submittedName>
        <fullName evidence="4">Clavaminate synthase-like protein</fullName>
    </submittedName>
</protein>
<proteinExistence type="predicted"/>
<dbReference type="RefSeq" id="XP_060286940.1">
    <property type="nucleotide sequence ID" value="XM_060432098.1"/>
</dbReference>
<sequence length="463" mass="50438">MSPFRYQSLGGGLDMTSDGTRPQMEPLGMRDSEKGGAASDFTGLAIQAARQPWTWSGSDFVNSPNPDSFVIHLDNEDINGIEEALAGFKKQELDGDEVNRNNFPLPTLQQRLERAAIDIHQGCGFCIVRGVDPTRYSPEDNLLIFLGIADYIGDIRGVQDRKGNVISHITDSSLWKVSHSLRHGIHTNADLPFHNDMGTDLLALQVRQCAKKGGDTYVASASKLFCELVATEPEAAQALLKPNWPIQISGNPARHVLAPLMQHHNGKIMTSLDPGRLGQHPTTTTTTTTTTGNPAPAPRPPFRSHPHDPPPPTRRPTNATVPPLTPTQHHALAALSAAAAKHRLRLPSRPGDVVFVNNWALLHARDSYVDVDDDGDATTTTRRHLLRLWLRSSRLGWDVPAAMRAPWEAAFGAAGRAGRVRLYPVVPAPVYKVPKYTSGSAAFVIEESDGEGEGEMGMARSEE</sequence>